<organism evidence="2 3">
    <name type="scientific">Mycolicibacterium iranicum</name>
    <name type="common">Mycobacterium iranicum</name>
    <dbReference type="NCBI Taxonomy" id="912594"/>
    <lineage>
        <taxon>Bacteria</taxon>
        <taxon>Bacillati</taxon>
        <taxon>Actinomycetota</taxon>
        <taxon>Actinomycetes</taxon>
        <taxon>Mycobacteriales</taxon>
        <taxon>Mycobacteriaceae</taxon>
        <taxon>Mycolicibacterium</taxon>
    </lineage>
</organism>
<evidence type="ECO:0000313" key="2">
    <source>
        <dbReference type="EMBL" id="MCZ0729905.1"/>
    </source>
</evidence>
<feature type="signal peptide" evidence="1">
    <location>
        <begin position="1"/>
        <end position="21"/>
    </location>
</feature>
<dbReference type="Proteomes" id="UP001084650">
    <property type="component" value="Unassembled WGS sequence"/>
</dbReference>
<feature type="chain" id="PRO_5046353763" evidence="1">
    <location>
        <begin position="22"/>
        <end position="54"/>
    </location>
</feature>
<dbReference type="RefSeq" id="WP_165762840.1">
    <property type="nucleotide sequence ID" value="NZ_JAPQYE010000007.1"/>
</dbReference>
<sequence>MINQLQVIAVAAFLLWGLASAVCDAWLPDDAHVTRKCSEGCQSDQTEQPSVHTR</sequence>
<comment type="caution">
    <text evidence="2">The sequence shown here is derived from an EMBL/GenBank/DDBJ whole genome shotgun (WGS) entry which is preliminary data.</text>
</comment>
<proteinExistence type="predicted"/>
<reference evidence="2" key="1">
    <citation type="submission" date="2022-12" db="EMBL/GenBank/DDBJ databases">
        <title>Whole genome sequence of Mycolicibacterium iranicum strain SBH312.</title>
        <authorList>
            <person name="Jani J."/>
            <person name="Arifin Mustapha Z."/>
            <person name="Ahmed K."/>
            <person name="Kai Ling C."/>
        </authorList>
    </citation>
    <scope>NUCLEOTIDE SEQUENCE</scope>
    <source>
        <strain evidence="2">SBH312</strain>
    </source>
</reference>
<keyword evidence="1" id="KW-0732">Signal</keyword>
<protein>
    <submittedName>
        <fullName evidence="2">Uncharacterized protein</fullName>
    </submittedName>
</protein>
<dbReference type="EMBL" id="JAPQYE010000007">
    <property type="protein sequence ID" value="MCZ0729905.1"/>
    <property type="molecule type" value="Genomic_DNA"/>
</dbReference>
<accession>A0ABT4HI64</accession>
<evidence type="ECO:0000313" key="3">
    <source>
        <dbReference type="Proteomes" id="UP001084650"/>
    </source>
</evidence>
<gene>
    <name evidence="2" type="ORF">OY187_17785</name>
</gene>
<keyword evidence="3" id="KW-1185">Reference proteome</keyword>
<evidence type="ECO:0000256" key="1">
    <source>
        <dbReference type="SAM" id="SignalP"/>
    </source>
</evidence>
<name>A0ABT4HI64_MYCIR</name>